<gene>
    <name evidence="5" type="ORF">ACFQ1Q_12950</name>
</gene>
<feature type="signal peptide" evidence="2">
    <location>
        <begin position="1"/>
        <end position="23"/>
    </location>
</feature>
<sequence length="391" mass="45755">MQLKYRITIVSLFVLINSSFSQQFQLSPQAEISVLTVGQGVNLNDAFGHSAFRIKDRSIGLDDTYGYGNYDFEAPNFILKFARGKLNYLIGKKSYNDFFETYRFYDRTIEEQKLNLSQAQKQKLYNYLINNYKPENRKYLYDFFYDNCATKIRDVADIATNRNISYAILENETNKTFRDLIHEQVGHNTWGSFGIDIALGSLVDKVATKEEQMFLPNYIFKHFENAKLNNQPLVKNTNTIYKARHFEGYKTPFLVSPFFINGLLALIILFITYKNYKKLTRTKWLDIVIFGTTGLAGIFLLLLWFGTDHIAAGYNYNLLWAFPLNLFVIGQLVTKRIKNWFRSYLKFLVIMLSLMCLHWVIGVQVFALAFLPLLIAFIVRYIYLIKYYKAE</sequence>
<keyword evidence="1" id="KW-1133">Transmembrane helix</keyword>
<name>A0ABW3N914_9FLAO</name>
<dbReference type="InterPro" id="IPR057436">
    <property type="entry name" value="5TMH_Lnb"/>
</dbReference>
<dbReference type="EMBL" id="JBHTJL010000016">
    <property type="protein sequence ID" value="MFD1064159.1"/>
    <property type="molecule type" value="Genomic_DNA"/>
</dbReference>
<comment type="caution">
    <text evidence="5">The sequence shown here is derived from an EMBL/GenBank/DDBJ whole genome shotgun (WGS) entry which is preliminary data.</text>
</comment>
<feature type="transmembrane region" description="Helical" evidence="1">
    <location>
        <begin position="284"/>
        <end position="307"/>
    </location>
</feature>
<feature type="transmembrane region" description="Helical" evidence="1">
    <location>
        <begin position="253"/>
        <end position="272"/>
    </location>
</feature>
<keyword evidence="2" id="KW-0732">Signal</keyword>
<accession>A0ABW3N914</accession>
<feature type="transmembrane region" description="Helical" evidence="1">
    <location>
        <begin position="344"/>
        <end position="361"/>
    </location>
</feature>
<protein>
    <submittedName>
        <fullName evidence="5">DUF4105 domain-containing protein</fullName>
    </submittedName>
</protein>
<dbReference type="InterPro" id="IPR025178">
    <property type="entry name" value="Lnb_N"/>
</dbReference>
<evidence type="ECO:0000259" key="3">
    <source>
        <dbReference type="Pfam" id="PF13387"/>
    </source>
</evidence>
<evidence type="ECO:0000256" key="1">
    <source>
        <dbReference type="SAM" id="Phobius"/>
    </source>
</evidence>
<evidence type="ECO:0000256" key="2">
    <source>
        <dbReference type="SAM" id="SignalP"/>
    </source>
</evidence>
<evidence type="ECO:0000313" key="5">
    <source>
        <dbReference type="EMBL" id="MFD1064159.1"/>
    </source>
</evidence>
<organism evidence="5 6">
    <name type="scientific">Winogradskyella litorisediminis</name>
    <dbReference type="NCBI Taxonomy" id="1156618"/>
    <lineage>
        <taxon>Bacteria</taxon>
        <taxon>Pseudomonadati</taxon>
        <taxon>Bacteroidota</taxon>
        <taxon>Flavobacteriia</taxon>
        <taxon>Flavobacteriales</taxon>
        <taxon>Flavobacteriaceae</taxon>
        <taxon>Winogradskyella</taxon>
    </lineage>
</organism>
<feature type="domain" description="Lnb N-terminal periplasmic" evidence="3">
    <location>
        <begin position="29"/>
        <end position="167"/>
    </location>
</feature>
<keyword evidence="1" id="KW-0812">Transmembrane</keyword>
<dbReference type="Proteomes" id="UP001597013">
    <property type="component" value="Unassembled WGS sequence"/>
</dbReference>
<feature type="transmembrane region" description="Helical" evidence="1">
    <location>
        <begin position="313"/>
        <end position="332"/>
    </location>
</feature>
<evidence type="ECO:0000259" key="4">
    <source>
        <dbReference type="Pfam" id="PF25221"/>
    </source>
</evidence>
<dbReference type="Pfam" id="PF13387">
    <property type="entry name" value="Lnb_N"/>
    <property type="match status" value="1"/>
</dbReference>
<keyword evidence="6" id="KW-1185">Reference proteome</keyword>
<reference evidence="6" key="1">
    <citation type="journal article" date="2019" name="Int. J. Syst. Evol. Microbiol.">
        <title>The Global Catalogue of Microorganisms (GCM) 10K type strain sequencing project: providing services to taxonomists for standard genome sequencing and annotation.</title>
        <authorList>
            <consortium name="The Broad Institute Genomics Platform"/>
            <consortium name="The Broad Institute Genome Sequencing Center for Infectious Disease"/>
            <person name="Wu L."/>
            <person name="Ma J."/>
        </authorList>
    </citation>
    <scope>NUCLEOTIDE SEQUENCE [LARGE SCALE GENOMIC DNA]</scope>
    <source>
        <strain evidence="6">CCUG 62215</strain>
    </source>
</reference>
<feature type="transmembrane region" description="Helical" evidence="1">
    <location>
        <begin position="367"/>
        <end position="385"/>
    </location>
</feature>
<feature type="domain" description="Lnb-like transmembrane" evidence="4">
    <location>
        <begin position="254"/>
        <end position="389"/>
    </location>
</feature>
<proteinExistence type="predicted"/>
<dbReference type="Pfam" id="PF25221">
    <property type="entry name" value="5TMH_Lnb"/>
    <property type="match status" value="1"/>
</dbReference>
<evidence type="ECO:0000313" key="6">
    <source>
        <dbReference type="Proteomes" id="UP001597013"/>
    </source>
</evidence>
<feature type="chain" id="PRO_5045300118" evidence="2">
    <location>
        <begin position="24"/>
        <end position="391"/>
    </location>
</feature>
<dbReference type="RefSeq" id="WP_386132269.1">
    <property type="nucleotide sequence ID" value="NZ_JBHTJL010000016.1"/>
</dbReference>
<keyword evidence="1" id="KW-0472">Membrane</keyword>